<dbReference type="AlphaFoldDB" id="A0A366HQV4"/>
<dbReference type="PANTHER" id="PTHR12756:SF11">
    <property type="entry name" value="CYTOSOLIC CARBOXYPEPTIDASE 1"/>
    <property type="match status" value="1"/>
</dbReference>
<dbReference type="GO" id="GO:0004181">
    <property type="term" value="F:metallocarboxypeptidase activity"/>
    <property type="evidence" value="ECO:0007669"/>
    <property type="project" value="InterPro"/>
</dbReference>
<dbReference type="SUPFAM" id="SSF53187">
    <property type="entry name" value="Zn-dependent exopeptidases"/>
    <property type="match status" value="1"/>
</dbReference>
<dbReference type="EMBL" id="QNRR01000002">
    <property type="protein sequence ID" value="RBP46040.1"/>
    <property type="molecule type" value="Genomic_DNA"/>
</dbReference>
<dbReference type="GO" id="GO:0006508">
    <property type="term" value="P:proteolysis"/>
    <property type="evidence" value="ECO:0007669"/>
    <property type="project" value="InterPro"/>
</dbReference>
<comment type="caution">
    <text evidence="5">The sequence shown here is derived from an EMBL/GenBank/DDBJ whole genome shotgun (WGS) entry which is preliminary data.</text>
</comment>
<proteinExistence type="inferred from homology"/>
<dbReference type="Gene3D" id="3.40.630.10">
    <property type="entry name" value="Zn peptidases"/>
    <property type="match status" value="1"/>
</dbReference>
<accession>A0A366HQV4</accession>
<reference evidence="5 6" key="1">
    <citation type="submission" date="2018-06" db="EMBL/GenBank/DDBJ databases">
        <title>Genomic Encyclopedia of Type Strains, Phase IV (KMG-IV): sequencing the most valuable type-strain genomes for metagenomic binning, comparative biology and taxonomic classification.</title>
        <authorList>
            <person name="Goeker M."/>
        </authorList>
    </citation>
    <scope>NUCLEOTIDE SEQUENCE [LARGE SCALE GENOMIC DNA]</scope>
    <source>
        <strain evidence="5 6">DSM 25532</strain>
    </source>
</reference>
<keyword evidence="3" id="KW-0732">Signal</keyword>
<feature type="domain" description="Peptidase M14" evidence="4">
    <location>
        <begin position="122"/>
        <end position="405"/>
    </location>
</feature>
<sequence length="405" mass="45030">MKLLILYIVALLPLVVHGQARSPAPSFAIDASFPGGNVLVARVDGDTIHLAPDKRDSMVPWFYWYFRVTGAAGRTLTFVFDKANIGVRGPGVSVDAGKSWKWLGADVVQDGTFSFAFPPKAHDVRFSVGMPYVQGDLDRCLQRHKGNPFLHLEQLTKTRKSREVPLIRVSDPAKKARYAIAITARHHCCEMMASYTLEGLMEGALADDAAGRWLREHAEFLFVPFMDVDGVEDGDQGKNRSPFDHNRDYATNVPRYPEVAALKERLPAWSAGRPMVFLDLHDPALRNDIHEVLHFLEPEDKIQAGRLDALCTHLEREQQGPILYRKSGNLRFGSGYNKITAQPAPISSGWARSLPNTLLGCTVEIPYANANGCEVNAESAREFGRDLAVTLMKFLQDQTGKTTDK</sequence>
<dbReference type="Proteomes" id="UP000253426">
    <property type="component" value="Unassembled WGS sequence"/>
</dbReference>
<evidence type="ECO:0000256" key="3">
    <source>
        <dbReference type="SAM" id="SignalP"/>
    </source>
</evidence>
<evidence type="ECO:0000259" key="4">
    <source>
        <dbReference type="PROSITE" id="PS52035"/>
    </source>
</evidence>
<dbReference type="InterPro" id="IPR040626">
    <property type="entry name" value="Pepdidase_M14_N"/>
</dbReference>
<keyword evidence="5" id="KW-0121">Carboxypeptidase</keyword>
<evidence type="ECO:0000313" key="6">
    <source>
        <dbReference type="Proteomes" id="UP000253426"/>
    </source>
</evidence>
<name>A0A366HQV4_9BACT</name>
<comment type="similarity">
    <text evidence="2">Belongs to the peptidase M14 family.</text>
</comment>
<comment type="caution">
    <text evidence="2">Lacks conserved residue(s) required for the propagation of feature annotation.</text>
</comment>
<evidence type="ECO:0000256" key="1">
    <source>
        <dbReference type="ARBA" id="ARBA00001947"/>
    </source>
</evidence>
<protein>
    <submittedName>
        <fullName evidence="5">Zinc carboxypeptidase</fullName>
    </submittedName>
</protein>
<feature type="signal peptide" evidence="3">
    <location>
        <begin position="1"/>
        <end position="18"/>
    </location>
</feature>
<evidence type="ECO:0000313" key="5">
    <source>
        <dbReference type="EMBL" id="RBP46040.1"/>
    </source>
</evidence>
<dbReference type="Pfam" id="PF18027">
    <property type="entry name" value="Pepdidase_M14_N"/>
    <property type="match status" value="1"/>
</dbReference>
<dbReference type="RefSeq" id="WP_170156934.1">
    <property type="nucleotide sequence ID" value="NZ_QNRR01000002.1"/>
</dbReference>
<dbReference type="GO" id="GO:0008270">
    <property type="term" value="F:zinc ion binding"/>
    <property type="evidence" value="ECO:0007669"/>
    <property type="project" value="InterPro"/>
</dbReference>
<comment type="cofactor">
    <cofactor evidence="1">
        <name>Zn(2+)</name>
        <dbReference type="ChEBI" id="CHEBI:29105"/>
    </cofactor>
</comment>
<dbReference type="PANTHER" id="PTHR12756">
    <property type="entry name" value="CYTOSOLIC CARBOXYPEPTIDASE"/>
    <property type="match status" value="1"/>
</dbReference>
<dbReference type="PROSITE" id="PS52035">
    <property type="entry name" value="PEPTIDASE_M14"/>
    <property type="match status" value="1"/>
</dbReference>
<organism evidence="5 6">
    <name type="scientific">Roseimicrobium gellanilyticum</name>
    <dbReference type="NCBI Taxonomy" id="748857"/>
    <lineage>
        <taxon>Bacteria</taxon>
        <taxon>Pseudomonadati</taxon>
        <taxon>Verrucomicrobiota</taxon>
        <taxon>Verrucomicrobiia</taxon>
        <taxon>Verrucomicrobiales</taxon>
        <taxon>Verrucomicrobiaceae</taxon>
        <taxon>Roseimicrobium</taxon>
    </lineage>
</organism>
<evidence type="ECO:0000256" key="2">
    <source>
        <dbReference type="PROSITE-ProRule" id="PRU01379"/>
    </source>
</evidence>
<keyword evidence="5" id="KW-0378">Hydrolase</keyword>
<dbReference type="Pfam" id="PF00246">
    <property type="entry name" value="Peptidase_M14"/>
    <property type="match status" value="1"/>
</dbReference>
<dbReference type="InterPro" id="IPR000834">
    <property type="entry name" value="Peptidase_M14"/>
</dbReference>
<keyword evidence="5" id="KW-0645">Protease</keyword>
<feature type="chain" id="PRO_5016693912" evidence="3">
    <location>
        <begin position="19"/>
        <end position="405"/>
    </location>
</feature>
<dbReference type="InterPro" id="IPR050821">
    <property type="entry name" value="Cytosolic_carboxypeptidase"/>
</dbReference>
<keyword evidence="6" id="KW-1185">Reference proteome</keyword>
<dbReference type="Gene3D" id="2.60.40.3120">
    <property type="match status" value="1"/>
</dbReference>
<gene>
    <name evidence="5" type="ORF">DES53_102426</name>
</gene>